<feature type="chain" id="PRO_5014375969" evidence="2">
    <location>
        <begin position="36"/>
        <end position="208"/>
    </location>
</feature>
<organism evidence="3 4">
    <name type="scientific">Chlamydomonas reinhardtii</name>
    <name type="common">Chlamydomonas smithii</name>
    <dbReference type="NCBI Taxonomy" id="3055"/>
    <lineage>
        <taxon>Eukaryota</taxon>
        <taxon>Viridiplantae</taxon>
        <taxon>Chlorophyta</taxon>
        <taxon>core chlorophytes</taxon>
        <taxon>Chlorophyceae</taxon>
        <taxon>CS clade</taxon>
        <taxon>Chlamydomonadales</taxon>
        <taxon>Chlamydomonadaceae</taxon>
        <taxon>Chlamydomonas</taxon>
    </lineage>
</organism>
<evidence type="ECO:0000256" key="1">
    <source>
        <dbReference type="SAM" id="MobiDB-lite"/>
    </source>
</evidence>
<sequence>MTRLQRTPVTGAAAARRTLRLLAVACILVAVAVKAGRVISDGGAGPSTADTAAAPTTATATPAPKSTGSVLKAIAGPSAGATAAARGLKQWMPWSNFDTDKLPALLQAVQSRGKAQASAAVPQPAVPVAPLAQAAPFDIPAATASVSASSTAASAPHDDVALAAAKALGTASGGINVVSTSPLSLSNPIDIIGGNYNQRANAAGAAGH</sequence>
<accession>A0A2K3CT16</accession>
<dbReference type="Proteomes" id="UP000006906">
    <property type="component" value="Chromosome 16"/>
</dbReference>
<feature type="compositionally biased region" description="Low complexity" evidence="1">
    <location>
        <begin position="46"/>
        <end position="68"/>
    </location>
</feature>
<dbReference type="KEGG" id="cre:CHLRE_16g653750v5"/>
<protein>
    <submittedName>
        <fullName evidence="3">Uncharacterized protein</fullName>
    </submittedName>
</protein>
<dbReference type="RefSeq" id="XP_042915494.1">
    <property type="nucleotide sequence ID" value="XM_043070852.1"/>
</dbReference>
<evidence type="ECO:0000313" key="4">
    <source>
        <dbReference type="Proteomes" id="UP000006906"/>
    </source>
</evidence>
<keyword evidence="4" id="KW-1185">Reference proteome</keyword>
<dbReference type="AlphaFoldDB" id="A0A2K3CT16"/>
<feature type="signal peptide" evidence="2">
    <location>
        <begin position="1"/>
        <end position="35"/>
    </location>
</feature>
<evidence type="ECO:0000313" key="3">
    <source>
        <dbReference type="EMBL" id="PNW71424.1"/>
    </source>
</evidence>
<evidence type="ECO:0000256" key="2">
    <source>
        <dbReference type="SAM" id="SignalP"/>
    </source>
</evidence>
<name>A0A2K3CT16_CHLRE</name>
<feature type="region of interest" description="Disordered" evidence="1">
    <location>
        <begin position="42"/>
        <end position="68"/>
    </location>
</feature>
<keyword evidence="2" id="KW-0732">Signal</keyword>
<dbReference type="EMBL" id="CM008977">
    <property type="protein sequence ID" value="PNW71424.1"/>
    <property type="molecule type" value="Genomic_DNA"/>
</dbReference>
<reference evidence="3 4" key="1">
    <citation type="journal article" date="2007" name="Science">
        <title>The Chlamydomonas genome reveals the evolution of key animal and plant functions.</title>
        <authorList>
            <person name="Merchant S.S."/>
            <person name="Prochnik S.E."/>
            <person name="Vallon O."/>
            <person name="Harris E.H."/>
            <person name="Karpowicz S.J."/>
            <person name="Witman G.B."/>
            <person name="Terry A."/>
            <person name="Salamov A."/>
            <person name="Fritz-Laylin L.K."/>
            <person name="Marechal-Drouard L."/>
            <person name="Marshall W.F."/>
            <person name="Qu L.H."/>
            <person name="Nelson D.R."/>
            <person name="Sanderfoot A.A."/>
            <person name="Spalding M.H."/>
            <person name="Kapitonov V.V."/>
            <person name="Ren Q."/>
            <person name="Ferris P."/>
            <person name="Lindquist E."/>
            <person name="Shapiro H."/>
            <person name="Lucas S.M."/>
            <person name="Grimwood J."/>
            <person name="Schmutz J."/>
            <person name="Cardol P."/>
            <person name="Cerutti H."/>
            <person name="Chanfreau G."/>
            <person name="Chen C.L."/>
            <person name="Cognat V."/>
            <person name="Croft M.T."/>
            <person name="Dent R."/>
            <person name="Dutcher S."/>
            <person name="Fernandez E."/>
            <person name="Fukuzawa H."/>
            <person name="Gonzalez-Ballester D."/>
            <person name="Gonzalez-Halphen D."/>
            <person name="Hallmann A."/>
            <person name="Hanikenne M."/>
            <person name="Hippler M."/>
            <person name="Inwood W."/>
            <person name="Jabbari K."/>
            <person name="Kalanon M."/>
            <person name="Kuras R."/>
            <person name="Lefebvre P.A."/>
            <person name="Lemaire S.D."/>
            <person name="Lobanov A.V."/>
            <person name="Lohr M."/>
            <person name="Manuell A."/>
            <person name="Meier I."/>
            <person name="Mets L."/>
            <person name="Mittag M."/>
            <person name="Mittelmeier T."/>
            <person name="Moroney J.V."/>
            <person name="Moseley J."/>
            <person name="Napoli C."/>
            <person name="Nedelcu A.M."/>
            <person name="Niyogi K."/>
            <person name="Novoselov S.V."/>
            <person name="Paulsen I.T."/>
            <person name="Pazour G."/>
            <person name="Purton S."/>
            <person name="Ral J.P."/>
            <person name="Riano-Pachon D.M."/>
            <person name="Riekhof W."/>
            <person name="Rymarquis L."/>
            <person name="Schroda M."/>
            <person name="Stern D."/>
            <person name="Umen J."/>
            <person name="Willows R."/>
            <person name="Wilson N."/>
            <person name="Zimmer S.L."/>
            <person name="Allmer J."/>
            <person name="Balk J."/>
            <person name="Bisova K."/>
            <person name="Chen C.J."/>
            <person name="Elias M."/>
            <person name="Gendler K."/>
            <person name="Hauser C."/>
            <person name="Lamb M.R."/>
            <person name="Ledford H."/>
            <person name="Long J.C."/>
            <person name="Minagawa J."/>
            <person name="Page M.D."/>
            <person name="Pan J."/>
            <person name="Pootakham W."/>
            <person name="Roje S."/>
            <person name="Rose A."/>
            <person name="Stahlberg E."/>
            <person name="Terauchi A.M."/>
            <person name="Yang P."/>
            <person name="Ball S."/>
            <person name="Bowler C."/>
            <person name="Dieckmann C.L."/>
            <person name="Gladyshev V.N."/>
            <person name="Green P."/>
            <person name="Jorgensen R."/>
            <person name="Mayfield S."/>
            <person name="Mueller-Roeber B."/>
            <person name="Rajamani S."/>
            <person name="Sayre R.T."/>
            <person name="Brokstein P."/>
            <person name="Dubchak I."/>
            <person name="Goodstein D."/>
            <person name="Hornick L."/>
            <person name="Huang Y.W."/>
            <person name="Jhaveri J."/>
            <person name="Luo Y."/>
            <person name="Martinez D."/>
            <person name="Ngau W.C."/>
            <person name="Otillar B."/>
            <person name="Poliakov A."/>
            <person name="Porter A."/>
            <person name="Szajkowski L."/>
            <person name="Werner G."/>
            <person name="Zhou K."/>
            <person name="Grigoriev I.V."/>
            <person name="Rokhsar D.S."/>
            <person name="Grossman A.R."/>
        </authorList>
    </citation>
    <scope>NUCLEOTIDE SEQUENCE [LARGE SCALE GENOMIC DNA]</scope>
    <source>
        <strain evidence="4">CC-503</strain>
    </source>
</reference>
<proteinExistence type="predicted"/>
<dbReference type="OrthoDB" id="551042at2759"/>
<dbReference type="Gramene" id="PNW71424">
    <property type="protein sequence ID" value="PNW71424"/>
    <property type="gene ID" value="CHLRE_16g653750v5"/>
</dbReference>
<dbReference type="InParanoid" id="A0A2K3CT16"/>
<dbReference type="GeneID" id="66056524"/>
<gene>
    <name evidence="3" type="ORF">CHLRE_16g653750v5</name>
</gene>